<dbReference type="Pfam" id="PF23271">
    <property type="entry name" value="HEAT_GCN1"/>
    <property type="match status" value="1"/>
</dbReference>
<dbReference type="InterPro" id="IPR016024">
    <property type="entry name" value="ARM-type_fold"/>
</dbReference>
<protein>
    <recommendedName>
        <fullName evidence="3">Stalled ribosome sensor GCN1-like HEAT repeats region domain-containing protein</fullName>
    </recommendedName>
</protein>
<keyword evidence="1" id="KW-0677">Repeat</keyword>
<evidence type="ECO:0000313" key="5">
    <source>
        <dbReference type="Proteomes" id="UP000053815"/>
    </source>
</evidence>
<evidence type="ECO:0000256" key="2">
    <source>
        <dbReference type="ARBA" id="ARBA00022786"/>
    </source>
</evidence>
<dbReference type="Proteomes" id="UP000053815">
    <property type="component" value="Unassembled WGS sequence"/>
</dbReference>
<keyword evidence="2" id="KW-0833">Ubl conjugation pathway</keyword>
<evidence type="ECO:0000259" key="3">
    <source>
        <dbReference type="Pfam" id="PF23271"/>
    </source>
</evidence>
<sequence length="112" mass="12801">MSQQGTNAYMVANLLEKMGNQDRDFRYMALNDLMNELQKESFHMEAMIEGKVVKAVLLLMDDKNGEVQNLAVKCLGPLVKQIKEENLLHIIDRLSEYTSQQKNEELRGIASV</sequence>
<gene>
    <name evidence="4" type="ORF">MAM1_0526d10842</name>
</gene>
<dbReference type="SUPFAM" id="SSF48371">
    <property type="entry name" value="ARM repeat"/>
    <property type="match status" value="1"/>
</dbReference>
<dbReference type="OrthoDB" id="6260732at2759"/>
<dbReference type="GO" id="GO:0010265">
    <property type="term" value="P:SCF complex assembly"/>
    <property type="evidence" value="ECO:0007669"/>
    <property type="project" value="InterPro"/>
</dbReference>
<dbReference type="PANTHER" id="PTHR12696">
    <property type="entry name" value="TIP120"/>
    <property type="match status" value="1"/>
</dbReference>
<accession>A0A0C9N996</accession>
<reference evidence="4" key="1">
    <citation type="submission" date="2014-09" db="EMBL/GenBank/DDBJ databases">
        <title>Draft genome sequence of an oleaginous Mucoromycotina fungus Mucor ambiguus NBRC6742.</title>
        <authorList>
            <person name="Takeda I."/>
            <person name="Yamane N."/>
            <person name="Morita T."/>
            <person name="Tamano K."/>
            <person name="Machida M."/>
            <person name="Baker S."/>
            <person name="Koike H."/>
        </authorList>
    </citation>
    <scope>NUCLEOTIDE SEQUENCE</scope>
    <source>
        <strain evidence="4">NBRC 6742</strain>
    </source>
</reference>
<evidence type="ECO:0000256" key="1">
    <source>
        <dbReference type="ARBA" id="ARBA00022737"/>
    </source>
</evidence>
<organism evidence="4">
    <name type="scientific">Mucor ambiguus</name>
    <dbReference type="NCBI Taxonomy" id="91626"/>
    <lineage>
        <taxon>Eukaryota</taxon>
        <taxon>Fungi</taxon>
        <taxon>Fungi incertae sedis</taxon>
        <taxon>Mucoromycota</taxon>
        <taxon>Mucoromycotina</taxon>
        <taxon>Mucoromycetes</taxon>
        <taxon>Mucorales</taxon>
        <taxon>Mucorineae</taxon>
        <taxon>Mucoraceae</taxon>
        <taxon>Mucor</taxon>
    </lineage>
</organism>
<dbReference type="Gene3D" id="1.25.10.10">
    <property type="entry name" value="Leucine-rich Repeat Variant"/>
    <property type="match status" value="1"/>
</dbReference>
<evidence type="ECO:0000313" key="4">
    <source>
        <dbReference type="EMBL" id="GAN11283.1"/>
    </source>
</evidence>
<dbReference type="InterPro" id="IPR011989">
    <property type="entry name" value="ARM-like"/>
</dbReference>
<dbReference type="AlphaFoldDB" id="A0A0C9N996"/>
<keyword evidence="5" id="KW-1185">Reference proteome</keyword>
<dbReference type="InterPro" id="IPR057546">
    <property type="entry name" value="HEAT_GCN1"/>
</dbReference>
<dbReference type="InterPro" id="IPR039852">
    <property type="entry name" value="CAND1/CAND2"/>
</dbReference>
<dbReference type="EMBL" id="DF836815">
    <property type="protein sequence ID" value="GAN11283.1"/>
    <property type="molecule type" value="Genomic_DNA"/>
</dbReference>
<proteinExistence type="predicted"/>
<feature type="domain" description="Stalled ribosome sensor GCN1-like HEAT repeats region" evidence="3">
    <location>
        <begin position="10"/>
        <end position="97"/>
    </location>
</feature>
<feature type="non-terminal residue" evidence="4">
    <location>
        <position position="112"/>
    </location>
</feature>
<dbReference type="STRING" id="91626.A0A0C9N996"/>
<name>A0A0C9N996_9FUNG</name>